<dbReference type="EMBL" id="JAHUTJ010060884">
    <property type="protein sequence ID" value="MED6288537.1"/>
    <property type="molecule type" value="Genomic_DNA"/>
</dbReference>
<organism evidence="1 2">
    <name type="scientific">Characodon lateralis</name>
    <dbReference type="NCBI Taxonomy" id="208331"/>
    <lineage>
        <taxon>Eukaryota</taxon>
        <taxon>Metazoa</taxon>
        <taxon>Chordata</taxon>
        <taxon>Craniata</taxon>
        <taxon>Vertebrata</taxon>
        <taxon>Euteleostomi</taxon>
        <taxon>Actinopterygii</taxon>
        <taxon>Neopterygii</taxon>
        <taxon>Teleostei</taxon>
        <taxon>Neoteleostei</taxon>
        <taxon>Acanthomorphata</taxon>
        <taxon>Ovalentaria</taxon>
        <taxon>Atherinomorphae</taxon>
        <taxon>Cyprinodontiformes</taxon>
        <taxon>Goodeidae</taxon>
        <taxon>Characodon</taxon>
    </lineage>
</organism>
<keyword evidence="2" id="KW-1185">Reference proteome</keyword>
<proteinExistence type="predicted"/>
<protein>
    <submittedName>
        <fullName evidence="1">Uncharacterized protein</fullName>
    </submittedName>
</protein>
<reference evidence="1 2" key="1">
    <citation type="submission" date="2021-06" db="EMBL/GenBank/DDBJ databases">
        <authorList>
            <person name="Palmer J.M."/>
        </authorList>
    </citation>
    <scope>NUCLEOTIDE SEQUENCE [LARGE SCALE GENOMIC DNA]</scope>
    <source>
        <strain evidence="1 2">CL_MEX2019</strain>
        <tissue evidence="1">Muscle</tissue>
    </source>
</reference>
<name>A0ABU7EMT0_9TELE</name>
<evidence type="ECO:0000313" key="2">
    <source>
        <dbReference type="Proteomes" id="UP001352852"/>
    </source>
</evidence>
<accession>A0ABU7EMT0</accession>
<evidence type="ECO:0000313" key="1">
    <source>
        <dbReference type="EMBL" id="MED6288537.1"/>
    </source>
</evidence>
<dbReference type="Proteomes" id="UP001352852">
    <property type="component" value="Unassembled WGS sequence"/>
</dbReference>
<gene>
    <name evidence="1" type="ORF">CHARACLAT_027578</name>
</gene>
<sequence length="75" mass="9144">MVKHLFAIEEEEYERCARGKRFEKSRRESRRKDVTDWKKTEVSVGRCCCRFCLVQAETWRDEPNQKRGYGFLPRK</sequence>
<comment type="caution">
    <text evidence="1">The sequence shown here is derived from an EMBL/GenBank/DDBJ whole genome shotgun (WGS) entry which is preliminary data.</text>
</comment>